<dbReference type="GO" id="GO:0008233">
    <property type="term" value="F:peptidase activity"/>
    <property type="evidence" value="ECO:0007669"/>
    <property type="project" value="UniProtKB-KW"/>
</dbReference>
<dbReference type="CDD" id="cd01647">
    <property type="entry name" value="RT_LTR"/>
    <property type="match status" value="1"/>
</dbReference>
<dbReference type="PANTHER" id="PTHR37984:SF5">
    <property type="entry name" value="PROTEIN NYNRIN-LIKE"/>
    <property type="match status" value="1"/>
</dbReference>
<keyword evidence="2" id="KW-0808">Transferase</keyword>
<dbReference type="Gene3D" id="3.10.10.10">
    <property type="entry name" value="HIV Type 1 Reverse Transcriptase, subunit A, domain 1"/>
    <property type="match status" value="1"/>
</dbReference>
<dbReference type="InterPro" id="IPR041577">
    <property type="entry name" value="RT_RNaseH_2"/>
</dbReference>
<dbReference type="GO" id="GO:0006508">
    <property type="term" value="P:proteolysis"/>
    <property type="evidence" value="ECO:0007669"/>
    <property type="project" value="UniProtKB-KW"/>
</dbReference>
<keyword evidence="1" id="KW-0645">Protease</keyword>
<dbReference type="AlphaFoldDB" id="A0A388KQT6"/>
<dbReference type="InterPro" id="IPR043128">
    <property type="entry name" value="Rev_trsase/Diguanyl_cyclase"/>
</dbReference>
<dbReference type="OrthoDB" id="9950135at2759"/>
<dbReference type="PANTHER" id="PTHR37984">
    <property type="entry name" value="PROTEIN CBG26694"/>
    <property type="match status" value="1"/>
</dbReference>
<comment type="caution">
    <text evidence="10">The sequence shown here is derived from an EMBL/GenBank/DDBJ whole genome shotgun (WGS) entry which is preliminary data.</text>
</comment>
<evidence type="ECO:0000256" key="5">
    <source>
        <dbReference type="ARBA" id="ARBA00022759"/>
    </source>
</evidence>
<keyword evidence="8" id="KW-0511">Multifunctional enzyme</keyword>
<name>A0A388KQT6_CHABU</name>
<reference evidence="10 11" key="1">
    <citation type="journal article" date="2018" name="Cell">
        <title>The Chara Genome: Secondary Complexity and Implications for Plant Terrestrialization.</title>
        <authorList>
            <person name="Nishiyama T."/>
            <person name="Sakayama H."/>
            <person name="Vries J.D."/>
            <person name="Buschmann H."/>
            <person name="Saint-Marcoux D."/>
            <person name="Ullrich K.K."/>
            <person name="Haas F.B."/>
            <person name="Vanderstraeten L."/>
            <person name="Becker D."/>
            <person name="Lang D."/>
            <person name="Vosolsobe S."/>
            <person name="Rombauts S."/>
            <person name="Wilhelmsson P.K.I."/>
            <person name="Janitza P."/>
            <person name="Kern R."/>
            <person name="Heyl A."/>
            <person name="Rumpler F."/>
            <person name="Villalobos L.I.A.C."/>
            <person name="Clay J.M."/>
            <person name="Skokan R."/>
            <person name="Toyoda A."/>
            <person name="Suzuki Y."/>
            <person name="Kagoshima H."/>
            <person name="Schijlen E."/>
            <person name="Tajeshwar N."/>
            <person name="Catarino B."/>
            <person name="Hetherington A.J."/>
            <person name="Saltykova A."/>
            <person name="Bonnot C."/>
            <person name="Breuninger H."/>
            <person name="Symeonidi A."/>
            <person name="Radhakrishnan G.V."/>
            <person name="Van Nieuwerburgh F."/>
            <person name="Deforce D."/>
            <person name="Chang C."/>
            <person name="Karol K.G."/>
            <person name="Hedrich R."/>
            <person name="Ulvskov P."/>
            <person name="Glockner G."/>
            <person name="Delwiche C.F."/>
            <person name="Petrasek J."/>
            <person name="Van de Peer Y."/>
            <person name="Friml J."/>
            <person name="Beilby M."/>
            <person name="Dolan L."/>
            <person name="Kohara Y."/>
            <person name="Sugano S."/>
            <person name="Fujiyama A."/>
            <person name="Delaux P.-M."/>
            <person name="Quint M."/>
            <person name="TheiBen G."/>
            <person name="Hagemann M."/>
            <person name="Harholt J."/>
            <person name="Dunand C."/>
            <person name="Zachgo S."/>
            <person name="Langdale J."/>
            <person name="Maumus F."/>
            <person name="Straeten D.V.D."/>
            <person name="Gould S.B."/>
            <person name="Rensing S.A."/>
        </authorList>
    </citation>
    <scope>NUCLEOTIDE SEQUENCE [LARGE SCALE GENOMIC DNA]</scope>
    <source>
        <strain evidence="10 11">S276</strain>
    </source>
</reference>
<dbReference type="EMBL" id="BFEA01000164">
    <property type="protein sequence ID" value="GBG72392.1"/>
    <property type="molecule type" value="Genomic_DNA"/>
</dbReference>
<evidence type="ECO:0000256" key="4">
    <source>
        <dbReference type="ARBA" id="ARBA00022722"/>
    </source>
</evidence>
<dbReference type="Gene3D" id="3.30.70.270">
    <property type="match status" value="2"/>
</dbReference>
<dbReference type="GO" id="GO:0003964">
    <property type="term" value="F:RNA-directed DNA polymerase activity"/>
    <property type="evidence" value="ECO:0007669"/>
    <property type="project" value="UniProtKB-KW"/>
</dbReference>
<dbReference type="FunFam" id="3.30.70.270:FF:000020">
    <property type="entry name" value="Transposon Tf2-6 polyprotein-like Protein"/>
    <property type="match status" value="1"/>
</dbReference>
<accession>A0A388KQT6</accession>
<keyword evidence="7" id="KW-0695">RNA-directed DNA polymerase</keyword>
<dbReference type="InterPro" id="IPR043502">
    <property type="entry name" value="DNA/RNA_pol_sf"/>
</dbReference>
<evidence type="ECO:0000259" key="9">
    <source>
        <dbReference type="PROSITE" id="PS50878"/>
    </source>
</evidence>
<proteinExistence type="predicted"/>
<dbReference type="Pfam" id="PF00078">
    <property type="entry name" value="RVT_1"/>
    <property type="match status" value="1"/>
</dbReference>
<evidence type="ECO:0000256" key="8">
    <source>
        <dbReference type="ARBA" id="ARBA00023268"/>
    </source>
</evidence>
<evidence type="ECO:0000256" key="7">
    <source>
        <dbReference type="ARBA" id="ARBA00022918"/>
    </source>
</evidence>
<organism evidence="10 11">
    <name type="scientific">Chara braunii</name>
    <name type="common">Braun's stonewort</name>
    <dbReference type="NCBI Taxonomy" id="69332"/>
    <lineage>
        <taxon>Eukaryota</taxon>
        <taxon>Viridiplantae</taxon>
        <taxon>Streptophyta</taxon>
        <taxon>Charophyceae</taxon>
        <taxon>Charales</taxon>
        <taxon>Characeae</taxon>
        <taxon>Chara</taxon>
    </lineage>
</organism>
<evidence type="ECO:0000256" key="1">
    <source>
        <dbReference type="ARBA" id="ARBA00022670"/>
    </source>
</evidence>
<sequence>MQVHETVFTEGVRRNGFATPQCHVDVMTIWVVAVLSVKLVDYRMMDSGDRDGNELDLLLIVVRTAGQCIHDKGFVTLDRLSGETELRQVAPPGCLSRGKCGLCEESLDNRVVCAHREGRPVKIVPSKGDKREGEEGIVAEKLAGHLGNCPLADQRAVWGTTAVHTHRYRQVWSIEDDTTQIANVFAKLWTLQEDLTEMTDKYCDLIVEVAALRQAQVANPLPLPPGSGAAIVTNLAPLTISSSTSSLSVMANPSGPATGADFAVVVTSNEAGNFATAAAPRYEPAGVGPSYTGPYVDRKAVQIPSSMTAKRTLNPGSAPRGHTSKVLGTQPEAQSVIMGMNVESVVWGFLEVQATRAGVPKIELTRWLEATSVASLEELIAQYMDPNAATSARSQLDKIKRSKWTGSMKSLQAYLNKMFATPGLELTDESRLEVVKGALPTSFTNRLGRDFTGYTDWFTLMTDIVSLKAIDLVSTFGSKKPMGGRRFKGSSRFAVRDLLEAEEEAGADDPTLGDDQEQDTDTACGCKVFSKIDLKSGYHQIEVDPAGQHKTAFKTHDGLYEFTIMPFGLTNAPTTFQSLMDKVLREQIGRFVVVYLDDILIFSKSMEEHLEHLEEVFTILKKTQLHLNLEKFEFGKDSVIYLGHRLSVAGLEPEAIKVEVIRNWPQPVNARELRSFLGLASYCRKFVPRFSIVARPLSRLTSKDVPYSWDTACTNAFQTLKEALVRYPVLLIADPKLTFVVTTNASQYGINAVLQQDDGDGLRSLEYHSKRMPNEKVATSTYMRELYVLRMALDHWTPLQSILGS</sequence>
<dbReference type="InterPro" id="IPR000477">
    <property type="entry name" value="RT_dom"/>
</dbReference>
<keyword evidence="6" id="KW-0378">Hydrolase</keyword>
<keyword evidence="3" id="KW-0548">Nucleotidyltransferase</keyword>
<dbReference type="GO" id="GO:0004519">
    <property type="term" value="F:endonuclease activity"/>
    <property type="evidence" value="ECO:0007669"/>
    <property type="project" value="UniProtKB-KW"/>
</dbReference>
<evidence type="ECO:0000256" key="6">
    <source>
        <dbReference type="ARBA" id="ARBA00022801"/>
    </source>
</evidence>
<dbReference type="PROSITE" id="PS50878">
    <property type="entry name" value="RT_POL"/>
    <property type="match status" value="1"/>
</dbReference>
<keyword evidence="5" id="KW-0255">Endonuclease</keyword>
<evidence type="ECO:0000256" key="3">
    <source>
        <dbReference type="ARBA" id="ARBA00022695"/>
    </source>
</evidence>
<dbReference type="InterPro" id="IPR050951">
    <property type="entry name" value="Retrovirus_Pol_polyprotein"/>
</dbReference>
<evidence type="ECO:0000313" key="11">
    <source>
        <dbReference type="Proteomes" id="UP000265515"/>
    </source>
</evidence>
<gene>
    <name evidence="10" type="ORF">CBR_g11970</name>
</gene>
<protein>
    <recommendedName>
        <fullName evidence="9">Reverse transcriptase domain-containing protein</fullName>
    </recommendedName>
</protein>
<dbReference type="Pfam" id="PF17919">
    <property type="entry name" value="RT_RNaseH_2"/>
    <property type="match status" value="1"/>
</dbReference>
<dbReference type="Gramene" id="GBG72392">
    <property type="protein sequence ID" value="GBG72392"/>
    <property type="gene ID" value="CBR_g11970"/>
</dbReference>
<keyword evidence="4" id="KW-0540">Nuclease</keyword>
<evidence type="ECO:0000313" key="10">
    <source>
        <dbReference type="EMBL" id="GBG72392.1"/>
    </source>
</evidence>
<dbReference type="Proteomes" id="UP000265515">
    <property type="component" value="Unassembled WGS sequence"/>
</dbReference>
<dbReference type="SUPFAM" id="SSF56672">
    <property type="entry name" value="DNA/RNA polymerases"/>
    <property type="match status" value="1"/>
</dbReference>
<feature type="domain" description="Reverse transcriptase" evidence="9">
    <location>
        <begin position="428"/>
        <end position="646"/>
    </location>
</feature>
<keyword evidence="11" id="KW-1185">Reference proteome</keyword>
<dbReference type="FunFam" id="3.10.10.10:FF:000007">
    <property type="entry name" value="Retrovirus-related Pol polyprotein from transposon 17.6-like Protein"/>
    <property type="match status" value="1"/>
</dbReference>
<evidence type="ECO:0000256" key="2">
    <source>
        <dbReference type="ARBA" id="ARBA00022679"/>
    </source>
</evidence>